<dbReference type="PANTHER" id="PTHR43003">
    <property type="entry name" value="DNA-3-METHYLADENINE GLYCOSYLASE"/>
    <property type="match status" value="1"/>
</dbReference>
<dbReference type="InterPro" id="IPR003265">
    <property type="entry name" value="HhH-GPD_domain"/>
</dbReference>
<dbReference type="EC" id="3.2.2.21" evidence="2"/>
<dbReference type="GO" id="GO:0032131">
    <property type="term" value="F:alkylated DNA binding"/>
    <property type="evidence" value="ECO:0007669"/>
    <property type="project" value="TreeGrafter"/>
</dbReference>
<dbReference type="Proteomes" id="UP000184603">
    <property type="component" value="Unassembled WGS sequence"/>
</dbReference>
<dbReference type="Gene3D" id="1.10.1670.40">
    <property type="match status" value="1"/>
</dbReference>
<dbReference type="InterPro" id="IPR051912">
    <property type="entry name" value="Alkylbase_DNA_Glycosylase/TA"/>
</dbReference>
<reference evidence="6 7" key="1">
    <citation type="submission" date="2016-12" db="EMBL/GenBank/DDBJ databases">
        <authorList>
            <person name="Song W.-J."/>
            <person name="Kurnit D.M."/>
        </authorList>
    </citation>
    <scope>NUCLEOTIDE SEQUENCE [LARGE SCALE GENOMIC DNA]</scope>
    <source>
        <strain evidence="6 7">DSM 18488</strain>
    </source>
</reference>
<dbReference type="EMBL" id="FRFE01000076">
    <property type="protein sequence ID" value="SHO53771.1"/>
    <property type="molecule type" value="Genomic_DNA"/>
</dbReference>
<dbReference type="GO" id="GO:0008725">
    <property type="term" value="F:DNA-3-methyladenine glycosylase activity"/>
    <property type="evidence" value="ECO:0007669"/>
    <property type="project" value="TreeGrafter"/>
</dbReference>
<evidence type="ECO:0000256" key="4">
    <source>
        <dbReference type="ARBA" id="ARBA00023204"/>
    </source>
</evidence>
<evidence type="ECO:0000256" key="3">
    <source>
        <dbReference type="ARBA" id="ARBA00022763"/>
    </source>
</evidence>
<evidence type="ECO:0000259" key="5">
    <source>
        <dbReference type="SMART" id="SM00478"/>
    </source>
</evidence>
<keyword evidence="3" id="KW-0227">DNA damage</keyword>
<evidence type="ECO:0000256" key="2">
    <source>
        <dbReference type="ARBA" id="ARBA00012000"/>
    </source>
</evidence>
<keyword evidence="7" id="KW-1185">Reference proteome</keyword>
<dbReference type="STRING" id="1121416.SAMN02745220_05300"/>
<keyword evidence="4" id="KW-0234">DNA repair</keyword>
<dbReference type="GO" id="GO:0043916">
    <property type="term" value="F:DNA-7-methylguanine glycosylase activity"/>
    <property type="evidence" value="ECO:0007669"/>
    <property type="project" value="TreeGrafter"/>
</dbReference>
<accession>A0A1M7YMA1</accession>
<sequence>MCTKKMAYPPISQQQAMETLCSVEPSFIQIIEQYGTPPLWHREEGFATLIQIILEQQVSLASAKAAFDRLEKASNPLTPGRFLQFSDSELKKIGFSRQKTLYGRHLATALEEEQLKLDSLHSRNDDDVRRELTKIKGIGIWTSNIYLLMALQRPDIWPKGDIALAAAYRELKQLEKRPSSETMETISVRWAPYRSAAARLLYHYYLSRREIQTG</sequence>
<dbReference type="AlphaFoldDB" id="A0A1M7YMA1"/>
<dbReference type="PANTHER" id="PTHR43003:SF5">
    <property type="entry name" value="DNA-3-METHYLADENINE GLYCOSYLASE"/>
    <property type="match status" value="1"/>
</dbReference>
<organism evidence="6 7">
    <name type="scientific">Desulfopila aestuarii DSM 18488</name>
    <dbReference type="NCBI Taxonomy" id="1121416"/>
    <lineage>
        <taxon>Bacteria</taxon>
        <taxon>Pseudomonadati</taxon>
        <taxon>Thermodesulfobacteriota</taxon>
        <taxon>Desulfobulbia</taxon>
        <taxon>Desulfobulbales</taxon>
        <taxon>Desulfocapsaceae</taxon>
        <taxon>Desulfopila</taxon>
    </lineage>
</organism>
<dbReference type="CDD" id="cd00056">
    <property type="entry name" value="ENDO3c"/>
    <property type="match status" value="1"/>
</dbReference>
<dbReference type="GO" id="GO:0005737">
    <property type="term" value="C:cytoplasm"/>
    <property type="evidence" value="ECO:0007669"/>
    <property type="project" value="TreeGrafter"/>
</dbReference>
<dbReference type="RefSeq" id="WP_143170907.1">
    <property type="nucleotide sequence ID" value="NZ_FRFE01000076.1"/>
</dbReference>
<dbReference type="Gene3D" id="1.10.340.30">
    <property type="entry name" value="Hypothetical protein, domain 2"/>
    <property type="match status" value="1"/>
</dbReference>
<dbReference type="GO" id="GO:0006307">
    <property type="term" value="P:DNA alkylation repair"/>
    <property type="evidence" value="ECO:0007669"/>
    <property type="project" value="TreeGrafter"/>
</dbReference>
<evidence type="ECO:0000256" key="1">
    <source>
        <dbReference type="ARBA" id="ARBA00000086"/>
    </source>
</evidence>
<dbReference type="OrthoDB" id="9811249at2"/>
<feature type="domain" description="HhH-GPD" evidence="5">
    <location>
        <begin position="54"/>
        <end position="206"/>
    </location>
</feature>
<name>A0A1M7YMA1_9BACT</name>
<proteinExistence type="predicted"/>
<evidence type="ECO:0000313" key="7">
    <source>
        <dbReference type="Proteomes" id="UP000184603"/>
    </source>
</evidence>
<dbReference type="GO" id="GO:0032993">
    <property type="term" value="C:protein-DNA complex"/>
    <property type="evidence" value="ECO:0007669"/>
    <property type="project" value="TreeGrafter"/>
</dbReference>
<dbReference type="SUPFAM" id="SSF48150">
    <property type="entry name" value="DNA-glycosylase"/>
    <property type="match status" value="1"/>
</dbReference>
<dbReference type="SMART" id="SM00478">
    <property type="entry name" value="ENDO3c"/>
    <property type="match status" value="1"/>
</dbReference>
<comment type="catalytic activity">
    <reaction evidence="1">
        <text>Hydrolysis of alkylated DNA, releasing 3-methyladenine, 3-methylguanine, 7-methylguanine and 7-methyladenine.</text>
        <dbReference type="EC" id="3.2.2.21"/>
    </reaction>
</comment>
<protein>
    <recommendedName>
        <fullName evidence="2">DNA-3-methyladenine glycosylase II</fullName>
        <ecNumber evidence="2">3.2.2.21</ecNumber>
    </recommendedName>
</protein>
<evidence type="ECO:0000313" key="6">
    <source>
        <dbReference type="EMBL" id="SHO53771.1"/>
    </source>
</evidence>
<dbReference type="InterPro" id="IPR011257">
    <property type="entry name" value="DNA_glycosylase"/>
</dbReference>
<dbReference type="Pfam" id="PF00730">
    <property type="entry name" value="HhH-GPD"/>
    <property type="match status" value="1"/>
</dbReference>
<dbReference type="GO" id="GO:0006285">
    <property type="term" value="P:base-excision repair, AP site formation"/>
    <property type="evidence" value="ECO:0007669"/>
    <property type="project" value="TreeGrafter"/>
</dbReference>
<gene>
    <name evidence="6" type="ORF">SAMN02745220_05300</name>
</gene>